<gene>
    <name evidence="1" type="ORF">BACUNI_03797</name>
</gene>
<organism evidence="1 2">
    <name type="scientific">Bacteroides uniformis (strain ATCC 8492 / DSM 6597 / CCUG 4942 / CIP 103695 / JCM 5828 / KCTC 5204 / NCTC 13054 / VPI 0061)</name>
    <dbReference type="NCBI Taxonomy" id="411479"/>
    <lineage>
        <taxon>Bacteria</taxon>
        <taxon>Pseudomonadati</taxon>
        <taxon>Bacteroidota</taxon>
        <taxon>Bacteroidia</taxon>
        <taxon>Bacteroidales</taxon>
        <taxon>Bacteroidaceae</taxon>
        <taxon>Bacteroides</taxon>
    </lineage>
</organism>
<keyword evidence="2" id="KW-1185">Reference proteome</keyword>
<sequence length="34" mass="3962">MPSVCCLACLEVFFSFIIQHLFHTFAGKDWFLPI</sequence>
<protein>
    <submittedName>
        <fullName evidence="1">Uncharacterized protein</fullName>
    </submittedName>
</protein>
<reference evidence="1" key="2">
    <citation type="submission" date="2013-11" db="EMBL/GenBank/DDBJ databases">
        <title>Draft genome sequence of Bacteroides uniformis (ATCC 8492).</title>
        <authorList>
            <person name="Sudarsanam P."/>
            <person name="Ley R."/>
            <person name="Guruge J."/>
            <person name="Turnbaugh P.J."/>
            <person name="Mahowald M."/>
            <person name="Liep D."/>
            <person name="Gordon J."/>
        </authorList>
    </citation>
    <scope>NUCLEOTIDE SEQUENCE</scope>
    <source>
        <strain evidence="1">ATCC 8492</strain>
    </source>
</reference>
<dbReference type="AlphaFoldDB" id="A0ABC9N611"/>
<dbReference type="Proteomes" id="UP000004110">
    <property type="component" value="Unassembled WGS sequence"/>
</dbReference>
<comment type="caution">
    <text evidence="1">The sequence shown here is derived from an EMBL/GenBank/DDBJ whole genome shotgun (WGS) entry which is preliminary data.</text>
</comment>
<proteinExistence type="predicted"/>
<evidence type="ECO:0000313" key="1">
    <source>
        <dbReference type="EMBL" id="EDO52186.1"/>
    </source>
</evidence>
<name>A0ABC9N611_BACUC</name>
<evidence type="ECO:0000313" key="2">
    <source>
        <dbReference type="Proteomes" id="UP000004110"/>
    </source>
</evidence>
<dbReference type="EMBL" id="AAYH02000048">
    <property type="protein sequence ID" value="EDO52186.1"/>
    <property type="molecule type" value="Genomic_DNA"/>
</dbReference>
<accession>A0ABC9N611</accession>
<reference evidence="1" key="1">
    <citation type="submission" date="2007-06" db="EMBL/GenBank/DDBJ databases">
        <authorList>
            <person name="Fulton L."/>
            <person name="Clifton S."/>
            <person name="Fulton B."/>
            <person name="Xu J."/>
            <person name="Minx P."/>
            <person name="Pepin K.H."/>
            <person name="Johnson M."/>
            <person name="Thiruvilangam P."/>
            <person name="Bhonagiri V."/>
            <person name="Nash W.E."/>
            <person name="Mardis E.R."/>
            <person name="Wilson R.K."/>
        </authorList>
    </citation>
    <scope>NUCLEOTIDE SEQUENCE [LARGE SCALE GENOMIC DNA]</scope>
    <source>
        <strain evidence="1">ATCC 8492</strain>
    </source>
</reference>